<sequence>MPYRRLPTTDKARIRAMESALKLADKTSKERLAFSSYTYQQLKQVKVTFESTLLQYDSDLQKQMKKQKEYKALMEKATMYISHFVQALYMTVEREEIKTEALGFYELDSLNGKLPPLNTETEIIEWGEKVINGEQKRIQHGGSPIYSPSIAMVKIKLQDFKDIAIFMQNMRKICNRSFERMKDVRISTNDFISKLWNEIEEHVNSDSPKHKRQQAQEYGIVYVFRRKEKKKLRAVDLQVDLLFEYA</sequence>
<protein>
    <submittedName>
        <fullName evidence="1">Uncharacterized protein</fullName>
    </submittedName>
</protein>
<name>A0A6I6JV57_9BACT</name>
<dbReference type="KEGG" id="mcos:GM418_15150"/>
<organism evidence="1 2">
    <name type="scientific">Maribellus comscasis</name>
    <dbReference type="NCBI Taxonomy" id="2681766"/>
    <lineage>
        <taxon>Bacteria</taxon>
        <taxon>Pseudomonadati</taxon>
        <taxon>Bacteroidota</taxon>
        <taxon>Bacteroidia</taxon>
        <taxon>Marinilabiliales</taxon>
        <taxon>Prolixibacteraceae</taxon>
        <taxon>Maribellus</taxon>
    </lineage>
</organism>
<dbReference type="AlphaFoldDB" id="A0A6I6JV57"/>
<dbReference type="Proteomes" id="UP000428260">
    <property type="component" value="Chromosome"/>
</dbReference>
<evidence type="ECO:0000313" key="1">
    <source>
        <dbReference type="EMBL" id="QGY44958.1"/>
    </source>
</evidence>
<evidence type="ECO:0000313" key="2">
    <source>
        <dbReference type="Proteomes" id="UP000428260"/>
    </source>
</evidence>
<reference evidence="1 2" key="1">
    <citation type="submission" date="2019-11" db="EMBL/GenBank/DDBJ databases">
        <authorList>
            <person name="Zheng R.K."/>
            <person name="Sun C.M."/>
        </authorList>
    </citation>
    <scope>NUCLEOTIDE SEQUENCE [LARGE SCALE GENOMIC DNA]</scope>
    <source>
        <strain evidence="1 2">WC007</strain>
    </source>
</reference>
<accession>A0A6I6JV57</accession>
<keyword evidence="2" id="KW-1185">Reference proteome</keyword>
<dbReference type="RefSeq" id="WP_158867762.1">
    <property type="nucleotide sequence ID" value="NZ_CP046401.1"/>
</dbReference>
<proteinExistence type="predicted"/>
<dbReference type="EMBL" id="CP046401">
    <property type="protein sequence ID" value="QGY44958.1"/>
    <property type="molecule type" value="Genomic_DNA"/>
</dbReference>
<gene>
    <name evidence="1" type="ORF">GM418_15150</name>
</gene>